<evidence type="ECO:0000256" key="5">
    <source>
        <dbReference type="SAM" id="MobiDB-lite"/>
    </source>
</evidence>
<proteinExistence type="predicted"/>
<evidence type="ECO:0000256" key="4">
    <source>
        <dbReference type="PROSITE-ProRule" id="PRU00335"/>
    </source>
</evidence>
<dbReference type="EMBL" id="JACHIU010000001">
    <property type="protein sequence ID" value="MBB6473742.1"/>
    <property type="molecule type" value="Genomic_DNA"/>
</dbReference>
<comment type="caution">
    <text evidence="7">The sequence shown here is derived from an EMBL/GenBank/DDBJ whole genome shotgun (WGS) entry which is preliminary data.</text>
</comment>
<dbReference type="Gene3D" id="1.10.357.10">
    <property type="entry name" value="Tetracycline Repressor, domain 2"/>
    <property type="match status" value="1"/>
</dbReference>
<dbReference type="Pfam" id="PF00440">
    <property type="entry name" value="TetR_N"/>
    <property type="match status" value="1"/>
</dbReference>
<evidence type="ECO:0000256" key="2">
    <source>
        <dbReference type="ARBA" id="ARBA00023125"/>
    </source>
</evidence>
<gene>
    <name evidence="7" type="ORF">BJ992_003173</name>
</gene>
<evidence type="ECO:0000256" key="1">
    <source>
        <dbReference type="ARBA" id="ARBA00023015"/>
    </source>
</evidence>
<evidence type="ECO:0000259" key="6">
    <source>
        <dbReference type="PROSITE" id="PS50977"/>
    </source>
</evidence>
<dbReference type="InterPro" id="IPR041347">
    <property type="entry name" value="MftR_C"/>
</dbReference>
<accession>A0A7X0IHG1</accession>
<feature type="region of interest" description="Disordered" evidence="5">
    <location>
        <begin position="1"/>
        <end position="22"/>
    </location>
</feature>
<dbReference type="GO" id="GO:0003700">
    <property type="term" value="F:DNA-binding transcription factor activity"/>
    <property type="evidence" value="ECO:0007669"/>
    <property type="project" value="TreeGrafter"/>
</dbReference>
<dbReference type="Proteomes" id="UP000555564">
    <property type="component" value="Unassembled WGS sequence"/>
</dbReference>
<keyword evidence="3" id="KW-0804">Transcription</keyword>
<dbReference type="PANTHER" id="PTHR30055">
    <property type="entry name" value="HTH-TYPE TRANSCRIPTIONAL REGULATOR RUTR"/>
    <property type="match status" value="1"/>
</dbReference>
<dbReference type="RefSeq" id="WP_184981714.1">
    <property type="nucleotide sequence ID" value="NZ_BAAALO010000045.1"/>
</dbReference>
<dbReference type="SUPFAM" id="SSF46689">
    <property type="entry name" value="Homeodomain-like"/>
    <property type="match status" value="1"/>
</dbReference>
<feature type="domain" description="HTH tetR-type" evidence="6">
    <location>
        <begin position="23"/>
        <end position="83"/>
    </location>
</feature>
<keyword evidence="1" id="KW-0805">Transcription regulation</keyword>
<feature type="DNA-binding region" description="H-T-H motif" evidence="4">
    <location>
        <begin position="46"/>
        <end position="65"/>
    </location>
</feature>
<dbReference type="PRINTS" id="PR00455">
    <property type="entry name" value="HTHTETR"/>
</dbReference>
<evidence type="ECO:0000313" key="7">
    <source>
        <dbReference type="EMBL" id="MBB6473742.1"/>
    </source>
</evidence>
<keyword evidence="8" id="KW-1185">Reference proteome</keyword>
<dbReference type="PROSITE" id="PS50977">
    <property type="entry name" value="HTH_TETR_2"/>
    <property type="match status" value="1"/>
</dbReference>
<reference evidence="7 8" key="1">
    <citation type="submission" date="2020-08" db="EMBL/GenBank/DDBJ databases">
        <title>Sequencing the genomes of 1000 actinobacteria strains.</title>
        <authorList>
            <person name="Klenk H.-P."/>
        </authorList>
    </citation>
    <scope>NUCLEOTIDE SEQUENCE [LARGE SCALE GENOMIC DNA]</scope>
    <source>
        <strain evidence="7 8">DSM 44936</strain>
    </source>
</reference>
<name>A0A7X0IHG1_9ACTN</name>
<dbReference type="InterPro" id="IPR001647">
    <property type="entry name" value="HTH_TetR"/>
</dbReference>
<evidence type="ECO:0000256" key="3">
    <source>
        <dbReference type="ARBA" id="ARBA00023163"/>
    </source>
</evidence>
<dbReference type="Gene3D" id="1.10.10.60">
    <property type="entry name" value="Homeodomain-like"/>
    <property type="match status" value="1"/>
</dbReference>
<dbReference type="AlphaFoldDB" id="A0A7X0IHG1"/>
<keyword evidence="2 4" id="KW-0238">DNA-binding</keyword>
<organism evidence="7 8">
    <name type="scientific">Sphaerisporangium rubeum</name>
    <dbReference type="NCBI Taxonomy" id="321317"/>
    <lineage>
        <taxon>Bacteria</taxon>
        <taxon>Bacillati</taxon>
        <taxon>Actinomycetota</taxon>
        <taxon>Actinomycetes</taxon>
        <taxon>Streptosporangiales</taxon>
        <taxon>Streptosporangiaceae</taxon>
        <taxon>Sphaerisporangium</taxon>
    </lineage>
</organism>
<sequence>MSAPSPAGATGPAAAGLRERKKARTRRAIQDHALRLFAEHGYDNTTVERIAEAAEVSPSTFFRYFPTKEDLLLRDEYDPLLAEAFRAQPSHLPPLAALRAAFRAVTEEAGDADLESALTRVRLAMAVPAARARTLENLLSMMDVLAGVAAERAGADPRSPAVRVFAGSVLGALLPVMVTWVECDGRTPLADLVDEALTLLSEGLPV</sequence>
<dbReference type="Pfam" id="PF17754">
    <property type="entry name" value="TetR_C_14"/>
    <property type="match status" value="1"/>
</dbReference>
<dbReference type="GO" id="GO:0000976">
    <property type="term" value="F:transcription cis-regulatory region binding"/>
    <property type="evidence" value="ECO:0007669"/>
    <property type="project" value="TreeGrafter"/>
</dbReference>
<protein>
    <submittedName>
        <fullName evidence="7">AcrR family transcriptional regulator</fullName>
    </submittedName>
</protein>
<feature type="compositionally biased region" description="Low complexity" evidence="5">
    <location>
        <begin position="1"/>
        <end position="16"/>
    </location>
</feature>
<dbReference type="InterPro" id="IPR050109">
    <property type="entry name" value="HTH-type_TetR-like_transc_reg"/>
</dbReference>
<evidence type="ECO:0000313" key="8">
    <source>
        <dbReference type="Proteomes" id="UP000555564"/>
    </source>
</evidence>
<dbReference type="InterPro" id="IPR009057">
    <property type="entry name" value="Homeodomain-like_sf"/>
</dbReference>
<dbReference type="PANTHER" id="PTHR30055:SF234">
    <property type="entry name" value="HTH-TYPE TRANSCRIPTIONAL REGULATOR BETI"/>
    <property type="match status" value="1"/>
</dbReference>